<comment type="caution">
    <text evidence="1">The sequence shown here is derived from an EMBL/GenBank/DDBJ whole genome shotgun (WGS) entry which is preliminary data.</text>
</comment>
<name>A0A699GZH9_TANCI</name>
<reference evidence="1" key="1">
    <citation type="journal article" date="2019" name="Sci. Rep.">
        <title>Draft genome of Tanacetum cinerariifolium, the natural source of mosquito coil.</title>
        <authorList>
            <person name="Yamashiro T."/>
            <person name="Shiraishi A."/>
            <person name="Satake H."/>
            <person name="Nakayama K."/>
        </authorList>
    </citation>
    <scope>NUCLEOTIDE SEQUENCE</scope>
</reference>
<organism evidence="1">
    <name type="scientific">Tanacetum cinerariifolium</name>
    <name type="common">Dalmatian daisy</name>
    <name type="synonym">Chrysanthemum cinerariifolium</name>
    <dbReference type="NCBI Taxonomy" id="118510"/>
    <lineage>
        <taxon>Eukaryota</taxon>
        <taxon>Viridiplantae</taxon>
        <taxon>Streptophyta</taxon>
        <taxon>Embryophyta</taxon>
        <taxon>Tracheophyta</taxon>
        <taxon>Spermatophyta</taxon>
        <taxon>Magnoliopsida</taxon>
        <taxon>eudicotyledons</taxon>
        <taxon>Gunneridae</taxon>
        <taxon>Pentapetalae</taxon>
        <taxon>asterids</taxon>
        <taxon>campanulids</taxon>
        <taxon>Asterales</taxon>
        <taxon>Asteraceae</taxon>
        <taxon>Asteroideae</taxon>
        <taxon>Anthemideae</taxon>
        <taxon>Anthemidinae</taxon>
        <taxon>Tanacetum</taxon>
    </lineage>
</organism>
<dbReference type="AlphaFoldDB" id="A0A699GZH9"/>
<gene>
    <name evidence="1" type="ORF">Tci_262429</name>
</gene>
<dbReference type="EMBL" id="BKCJ010079570">
    <property type="protein sequence ID" value="GEW90453.1"/>
    <property type="molecule type" value="Genomic_DNA"/>
</dbReference>
<proteinExistence type="predicted"/>
<evidence type="ECO:0000313" key="1">
    <source>
        <dbReference type="EMBL" id="GEW90453.1"/>
    </source>
</evidence>
<accession>A0A699GZH9</accession>
<sequence length="154" mass="16939">MKSWLVQKKTALGKDKANPLIVNSLLKAIWSSIHHLLINEVLTIPGQTTTGKEISNPFMAEAYCCMFIDDKVSAVKSKFSAVIDVIWLQALVDKKKVVVTEATIREALRLDDAEGVECLPNEEILAELAIIGYEGSHPPSLRFTKHSSQASGSF</sequence>
<protein>
    <submittedName>
        <fullName evidence="1">Uncharacterized protein</fullName>
    </submittedName>
</protein>